<reference evidence="1" key="1">
    <citation type="submission" date="2022-10" db="EMBL/GenBank/DDBJ databases">
        <title>Culturing micro-colonial fungi from biological soil crusts in the Mojave desert and describing Neophaeococcomyces mojavensis, and introducing the new genera and species Taxawa tesnikishii.</title>
        <authorList>
            <person name="Kurbessoian T."/>
            <person name="Stajich J.E."/>
        </authorList>
    </citation>
    <scope>NUCLEOTIDE SEQUENCE</scope>
    <source>
        <strain evidence="1">JES_112</strain>
    </source>
</reference>
<keyword evidence="2" id="KW-1185">Reference proteome</keyword>
<comment type="caution">
    <text evidence="1">The sequence shown here is derived from an EMBL/GenBank/DDBJ whole genome shotgun (WGS) entry which is preliminary data.</text>
</comment>
<protein>
    <submittedName>
        <fullName evidence="1">Uncharacterized protein</fullName>
    </submittedName>
</protein>
<proteinExistence type="predicted"/>
<dbReference type="Proteomes" id="UP001172386">
    <property type="component" value="Unassembled WGS sequence"/>
</dbReference>
<gene>
    <name evidence="1" type="ORF">H2198_003986</name>
</gene>
<sequence length="233" mass="26612">MAEVQSYEQDSAQPPASDATIVLSTRKQSQPAIQNVESADSSGNEQNLTQKINQHRNTGAATQTPASTIEQTFALALEQYRGQLDQEFQEFESQLEQRPQDEDLGQLDWDELERQYEEEAAKKVAEEHDIMHEFDARFKQFMLWMQVSHERETDRAIKRFGRPTWIYASSPTLSQAQNAVQLRSIFREQTRREGPTLRQSDGSVSERHAVTGPSILNRDHDLCKSYGKIILGA</sequence>
<evidence type="ECO:0000313" key="2">
    <source>
        <dbReference type="Proteomes" id="UP001172386"/>
    </source>
</evidence>
<accession>A0ACC3AAB1</accession>
<evidence type="ECO:0000313" key="1">
    <source>
        <dbReference type="EMBL" id="KAJ9658017.1"/>
    </source>
</evidence>
<name>A0ACC3AAB1_9EURO</name>
<organism evidence="1 2">
    <name type="scientific">Neophaeococcomyces mojaviensis</name>
    <dbReference type="NCBI Taxonomy" id="3383035"/>
    <lineage>
        <taxon>Eukaryota</taxon>
        <taxon>Fungi</taxon>
        <taxon>Dikarya</taxon>
        <taxon>Ascomycota</taxon>
        <taxon>Pezizomycotina</taxon>
        <taxon>Eurotiomycetes</taxon>
        <taxon>Chaetothyriomycetidae</taxon>
        <taxon>Chaetothyriales</taxon>
        <taxon>Chaetothyriales incertae sedis</taxon>
        <taxon>Neophaeococcomyces</taxon>
    </lineage>
</organism>
<dbReference type="EMBL" id="JAPDRQ010000056">
    <property type="protein sequence ID" value="KAJ9658017.1"/>
    <property type="molecule type" value="Genomic_DNA"/>
</dbReference>